<accession>A0A1S9PDX9</accession>
<proteinExistence type="predicted"/>
<keyword evidence="2" id="KW-1185">Reference proteome</keyword>
<dbReference type="RefSeq" id="WP_078348941.1">
    <property type="nucleotide sequence ID" value="NZ_MBTF01000016.1"/>
</dbReference>
<protein>
    <recommendedName>
        <fullName evidence="3">T9SS C-terminal target domain-containing protein</fullName>
    </recommendedName>
</protein>
<dbReference type="PANTHER" id="PTHR41339:SF1">
    <property type="entry name" value="SECRETED PROTEIN"/>
    <property type="match status" value="1"/>
</dbReference>
<dbReference type="Proteomes" id="UP000189739">
    <property type="component" value="Unassembled WGS sequence"/>
</dbReference>
<comment type="caution">
    <text evidence="1">The sequence shown here is derived from an EMBL/GenBank/DDBJ whole genome shotgun (WGS) entry which is preliminary data.</text>
</comment>
<dbReference type="AlphaFoldDB" id="A0A1S9PDX9"/>
<dbReference type="OrthoDB" id="1521716at2"/>
<evidence type="ECO:0000313" key="2">
    <source>
        <dbReference type="Proteomes" id="UP000189739"/>
    </source>
</evidence>
<dbReference type="PANTHER" id="PTHR41339">
    <property type="entry name" value="LIPL48"/>
    <property type="match status" value="1"/>
</dbReference>
<gene>
    <name evidence="1" type="ORF">BC343_29430</name>
</gene>
<organism evidence="1 2">
    <name type="scientific">Mucilaginibacter pedocola</name>
    <dbReference type="NCBI Taxonomy" id="1792845"/>
    <lineage>
        <taxon>Bacteria</taxon>
        <taxon>Pseudomonadati</taxon>
        <taxon>Bacteroidota</taxon>
        <taxon>Sphingobacteriia</taxon>
        <taxon>Sphingobacteriales</taxon>
        <taxon>Sphingobacteriaceae</taxon>
        <taxon>Mucilaginibacter</taxon>
    </lineage>
</organism>
<dbReference type="STRING" id="1792845.BC343_29430"/>
<evidence type="ECO:0008006" key="3">
    <source>
        <dbReference type="Google" id="ProtNLM"/>
    </source>
</evidence>
<sequence>MKLFSKIFTAVVCAGLLSACTKESNNINVERQIVSGGATGIDTLKGTVTGVVNLSASRTYILKGLVTVKSGATLNIPGGTLIKGFGGAGQKGVLLVAKGGKLNCNGYSSKPVVFTSNEATPANGDWGGIIILGQAPTNKPTTTYIEGVPNSSDTQYGGANVNDNSGSIVFTRIEYAGGVYAGALGNNNEVNGLTLGGVGAGTVLKQIQVSYSGDDSFEFFGGTVNPKYLISYRPIDDDFDFDFGYRGTLQYLLGFRDPEINDQSGSHGIECDNDNTGIATNNPRTRPVISNMTLLGANGVVDSDPHSPQTSATNVAGSFVAGMRFRRNSSFKVRNSIILGWPSALLIDGQVTADSLANDNASFKYNILSNNPITKGYTVTGGVTSFTNESLRTYLSDPNASRNALYTQSSTAALVDPFNLVNVVSSQFNLTAASNARYGARFDGDADFASAASPAAGSALFKSTTIRGAFGATGVSWALETANGGWAKF</sequence>
<name>A0A1S9PDX9_9SPHI</name>
<evidence type="ECO:0000313" key="1">
    <source>
        <dbReference type="EMBL" id="OOQ59145.1"/>
    </source>
</evidence>
<reference evidence="1 2" key="1">
    <citation type="submission" date="2016-07" db="EMBL/GenBank/DDBJ databases">
        <title>Genomic analysis of zinc-resistant bacterium Mucilaginibacter pedocola TBZ30.</title>
        <authorList>
            <person name="Huang J."/>
            <person name="Tang J."/>
        </authorList>
    </citation>
    <scope>NUCLEOTIDE SEQUENCE [LARGE SCALE GENOMIC DNA]</scope>
    <source>
        <strain evidence="1 2">TBZ30</strain>
    </source>
</reference>
<dbReference type="PROSITE" id="PS51257">
    <property type="entry name" value="PROKAR_LIPOPROTEIN"/>
    <property type="match status" value="1"/>
</dbReference>
<dbReference type="EMBL" id="MBTF01000016">
    <property type="protein sequence ID" value="OOQ59145.1"/>
    <property type="molecule type" value="Genomic_DNA"/>
</dbReference>